<dbReference type="EMBL" id="CP013244">
    <property type="protein sequence ID" value="ANP44705.1"/>
    <property type="molecule type" value="Genomic_DNA"/>
</dbReference>
<dbReference type="InterPro" id="IPR006913">
    <property type="entry name" value="CENP-V/GFA"/>
</dbReference>
<dbReference type="GO" id="GO:0046872">
    <property type="term" value="F:metal ion binding"/>
    <property type="evidence" value="ECO:0007669"/>
    <property type="project" value="UniProtKB-KW"/>
</dbReference>
<dbReference type="SUPFAM" id="SSF51316">
    <property type="entry name" value="Mss4-like"/>
    <property type="match status" value="1"/>
</dbReference>
<dbReference type="GO" id="GO:0016846">
    <property type="term" value="F:carbon-sulfur lyase activity"/>
    <property type="evidence" value="ECO:0007669"/>
    <property type="project" value="InterPro"/>
</dbReference>
<evidence type="ECO:0000313" key="5">
    <source>
        <dbReference type="EMBL" id="ANP44705.1"/>
    </source>
</evidence>
<keyword evidence="3" id="KW-0862">Zinc</keyword>
<evidence type="ECO:0000259" key="4">
    <source>
        <dbReference type="PROSITE" id="PS51891"/>
    </source>
</evidence>
<evidence type="ECO:0000256" key="2">
    <source>
        <dbReference type="ARBA" id="ARBA00022723"/>
    </source>
</evidence>
<evidence type="ECO:0000256" key="3">
    <source>
        <dbReference type="ARBA" id="ARBA00022833"/>
    </source>
</evidence>
<organism evidence="5 6">
    <name type="scientific">Candidatus Viadribacter manganicus</name>
    <dbReference type="NCBI Taxonomy" id="1759059"/>
    <lineage>
        <taxon>Bacteria</taxon>
        <taxon>Pseudomonadati</taxon>
        <taxon>Pseudomonadota</taxon>
        <taxon>Alphaproteobacteria</taxon>
        <taxon>Hyphomonadales</taxon>
        <taxon>Hyphomonadaceae</taxon>
        <taxon>Candidatus Viadribacter</taxon>
    </lineage>
</organism>
<dbReference type="PANTHER" id="PTHR28620">
    <property type="entry name" value="CENTROMERE PROTEIN V"/>
    <property type="match status" value="1"/>
</dbReference>
<dbReference type="InParanoid" id="A0A1B1ADS4"/>
<dbReference type="Pfam" id="PF04828">
    <property type="entry name" value="GFA"/>
    <property type="match status" value="1"/>
</dbReference>
<keyword evidence="2" id="KW-0479">Metal-binding</keyword>
<accession>A0A1B1ADS4</accession>
<protein>
    <recommendedName>
        <fullName evidence="4">CENP-V/GFA domain-containing protein</fullName>
    </recommendedName>
</protein>
<dbReference type="AlphaFoldDB" id="A0A1B1ADS4"/>
<evidence type="ECO:0000256" key="1">
    <source>
        <dbReference type="ARBA" id="ARBA00005495"/>
    </source>
</evidence>
<feature type="domain" description="CENP-V/GFA" evidence="4">
    <location>
        <begin position="1"/>
        <end position="77"/>
    </location>
</feature>
<dbReference type="InterPro" id="IPR052355">
    <property type="entry name" value="CENP-V-like"/>
</dbReference>
<gene>
    <name evidence="5" type="ORF">ATE48_01595</name>
</gene>
<proteinExistence type="inferred from homology"/>
<dbReference type="KEGG" id="cbot:ATE48_01595"/>
<dbReference type="InterPro" id="IPR011057">
    <property type="entry name" value="Mss4-like_sf"/>
</dbReference>
<sequence length="92" mass="10443">MTTVHEDRFKLRAGADQLTLYQWNTKIARHYFCSVCGIYPFHRKRSMPDHYAINVRCLADFDASAIPVRQAEGKAMTLAEENQPGGWSGPKA</sequence>
<dbReference type="Proteomes" id="UP000092498">
    <property type="component" value="Chromosome"/>
</dbReference>
<comment type="similarity">
    <text evidence="1">Belongs to the Gfa family.</text>
</comment>
<dbReference type="PROSITE" id="PS51891">
    <property type="entry name" value="CENP_V_GFA"/>
    <property type="match status" value="1"/>
</dbReference>
<dbReference type="PANTHER" id="PTHR28620:SF1">
    <property type="entry name" value="CENP-V_GFA DOMAIN-CONTAINING PROTEIN"/>
    <property type="match status" value="1"/>
</dbReference>
<keyword evidence="6" id="KW-1185">Reference proteome</keyword>
<name>A0A1B1ADS4_9PROT</name>
<dbReference type="Gene3D" id="2.170.150.70">
    <property type="match status" value="1"/>
</dbReference>
<reference evidence="5 6" key="1">
    <citation type="submission" date="2015-11" db="EMBL/GenBank/DDBJ databases">
        <title>Whole-Genome Sequence of Candidatus Oderbacter manganicum from the National Park Lower Oder Valley, Germany.</title>
        <authorList>
            <person name="Braun B."/>
            <person name="Liere K."/>
            <person name="Szewzyk U."/>
        </authorList>
    </citation>
    <scope>NUCLEOTIDE SEQUENCE [LARGE SCALE GENOMIC DNA]</scope>
    <source>
        <strain evidence="5 6">OTSz_A_272</strain>
    </source>
</reference>
<evidence type="ECO:0000313" key="6">
    <source>
        <dbReference type="Proteomes" id="UP000092498"/>
    </source>
</evidence>